<organism evidence="1 2">
    <name type="scientific">Sporormia fimetaria CBS 119925</name>
    <dbReference type="NCBI Taxonomy" id="1340428"/>
    <lineage>
        <taxon>Eukaryota</taxon>
        <taxon>Fungi</taxon>
        <taxon>Dikarya</taxon>
        <taxon>Ascomycota</taxon>
        <taxon>Pezizomycotina</taxon>
        <taxon>Dothideomycetes</taxon>
        <taxon>Pleosporomycetidae</taxon>
        <taxon>Pleosporales</taxon>
        <taxon>Sporormiaceae</taxon>
        <taxon>Sporormia</taxon>
    </lineage>
</organism>
<dbReference type="Proteomes" id="UP000799440">
    <property type="component" value="Unassembled WGS sequence"/>
</dbReference>
<evidence type="ECO:0000313" key="2">
    <source>
        <dbReference type="Proteomes" id="UP000799440"/>
    </source>
</evidence>
<dbReference type="AlphaFoldDB" id="A0A6A6UXE1"/>
<dbReference type="EMBL" id="MU006602">
    <property type="protein sequence ID" value="KAF2742938.1"/>
    <property type="molecule type" value="Genomic_DNA"/>
</dbReference>
<name>A0A6A6UXE1_9PLEO</name>
<accession>A0A6A6UXE1</accession>
<reference evidence="1" key="1">
    <citation type="journal article" date="2020" name="Stud. Mycol.">
        <title>101 Dothideomycetes genomes: a test case for predicting lifestyles and emergence of pathogens.</title>
        <authorList>
            <person name="Haridas S."/>
            <person name="Albert R."/>
            <person name="Binder M."/>
            <person name="Bloem J."/>
            <person name="Labutti K."/>
            <person name="Salamov A."/>
            <person name="Andreopoulos B."/>
            <person name="Baker S."/>
            <person name="Barry K."/>
            <person name="Bills G."/>
            <person name="Bluhm B."/>
            <person name="Cannon C."/>
            <person name="Castanera R."/>
            <person name="Culley D."/>
            <person name="Daum C."/>
            <person name="Ezra D."/>
            <person name="Gonzalez J."/>
            <person name="Henrissat B."/>
            <person name="Kuo A."/>
            <person name="Liang C."/>
            <person name="Lipzen A."/>
            <person name="Lutzoni F."/>
            <person name="Magnuson J."/>
            <person name="Mondo S."/>
            <person name="Nolan M."/>
            <person name="Ohm R."/>
            <person name="Pangilinan J."/>
            <person name="Park H.-J."/>
            <person name="Ramirez L."/>
            <person name="Alfaro M."/>
            <person name="Sun H."/>
            <person name="Tritt A."/>
            <person name="Yoshinaga Y."/>
            <person name="Zwiers L.-H."/>
            <person name="Turgeon B."/>
            <person name="Goodwin S."/>
            <person name="Spatafora J."/>
            <person name="Crous P."/>
            <person name="Grigoriev I."/>
        </authorList>
    </citation>
    <scope>NUCLEOTIDE SEQUENCE</scope>
    <source>
        <strain evidence="1">CBS 119925</strain>
    </source>
</reference>
<gene>
    <name evidence="1" type="ORF">M011DRAFT_471834</name>
</gene>
<sequence length="281" mass="32675">MPELDEVYYSRDATVAAFQNYYRFLATMYLDEDLIEYPPEGGWPNITPDRWEGFDKTDEVFALLRQLPYIKKYPIDMDDVFTAPGGPFSNYAAFPPTCNGEDIKRDTEYIAPDFDNTVIPPRIVGLVSWAKDSPVILLDTELGVIYWFECPSGVRSQEGILSGLDTWAEEELIPEDQVEWRESCRIWAIEDFFEEVKTQFRKLNFVPVGDDNVDHFWIGRGDPEYTAMMHDIQKVYRDCGWPDSKSFSKRECHTAVLGMLQEKYPSEAYRYLPENVSRRVS</sequence>
<evidence type="ECO:0000313" key="1">
    <source>
        <dbReference type="EMBL" id="KAF2742938.1"/>
    </source>
</evidence>
<dbReference type="OrthoDB" id="5343383at2759"/>
<protein>
    <submittedName>
        <fullName evidence="1">Uncharacterized protein</fullName>
    </submittedName>
</protein>
<proteinExistence type="predicted"/>
<keyword evidence="2" id="KW-1185">Reference proteome</keyword>